<evidence type="ECO:0000313" key="1">
    <source>
        <dbReference type="EMBL" id="SBT84336.1"/>
    </source>
</evidence>
<dbReference type="VEuPathDB" id="PlasmoDB:PocGH01_00190600"/>
<keyword evidence="2" id="KW-1185">Reference proteome</keyword>
<evidence type="ECO:0000313" key="2">
    <source>
        <dbReference type="Proteomes" id="UP000242942"/>
    </source>
</evidence>
<proteinExistence type="predicted"/>
<organism evidence="1 2">
    <name type="scientific">Plasmodium ovale</name>
    <name type="common">malaria parasite P. ovale</name>
    <dbReference type="NCBI Taxonomy" id="36330"/>
    <lineage>
        <taxon>Eukaryota</taxon>
        <taxon>Sar</taxon>
        <taxon>Alveolata</taxon>
        <taxon>Apicomplexa</taxon>
        <taxon>Aconoidasida</taxon>
        <taxon>Haemosporida</taxon>
        <taxon>Plasmodiidae</taxon>
        <taxon>Plasmodium</taxon>
        <taxon>Plasmodium (Plasmodium)</taxon>
    </lineage>
</organism>
<dbReference type="EMBL" id="FLRI01000426">
    <property type="protein sequence ID" value="SBT84336.1"/>
    <property type="molecule type" value="Genomic_DNA"/>
</dbReference>
<dbReference type="Proteomes" id="UP000242942">
    <property type="component" value="Unassembled WGS sequence"/>
</dbReference>
<accession>A0A1D3JEZ3</accession>
<protein>
    <submittedName>
        <fullName evidence="1">PIR protein</fullName>
    </submittedName>
</protein>
<name>A0A1D3JEZ3_PLAOA</name>
<gene>
    <name evidence="1" type="primary">PocGH01_00190600</name>
    <name evidence="1" type="ORF">POCGH01_00190600</name>
</gene>
<reference evidence="1 2" key="1">
    <citation type="submission" date="2016-06" db="EMBL/GenBank/DDBJ databases">
        <authorList>
            <consortium name="Pathogen Informatics"/>
        </authorList>
    </citation>
    <scope>NUCLEOTIDE SEQUENCE [LARGE SCALE GENOMIC DNA]</scope>
    <source>
        <strain evidence="1">PocGH01</strain>
    </source>
</reference>
<sequence>MARNYDDECKYYKKVERKKLIYKYFEEMYQLDNNTCPDFYDKYKDKNPESVLPQLPRHTKIRAQKAAEQQLRSELGSQAHISKLGGYNRSSTNDIDGRKWKNFYLIHKNQEIPYLVMQQTTYHINLCNLYYLNLTNYINCFDVTNIKARVYLVQSQL</sequence>
<dbReference type="AlphaFoldDB" id="A0A1D3JEZ3"/>